<keyword evidence="5" id="KW-0472">Membrane</keyword>
<comment type="subcellular location">
    <subcellularLocation>
        <location evidence="1">Cell membrane</location>
        <topology evidence="1">Multi-pass membrane protein</topology>
    </subcellularLocation>
</comment>
<dbReference type="GO" id="GO:0050909">
    <property type="term" value="P:sensory perception of taste"/>
    <property type="evidence" value="ECO:0007669"/>
    <property type="project" value="InterPro"/>
</dbReference>
<dbReference type="Proteomes" id="UP000075809">
    <property type="component" value="Unassembled WGS sequence"/>
</dbReference>
<evidence type="ECO:0000256" key="1">
    <source>
        <dbReference type="ARBA" id="ARBA00004651"/>
    </source>
</evidence>
<organism evidence="6 7">
    <name type="scientific">Mycetomoellerius zeteki</name>
    <dbReference type="NCBI Taxonomy" id="64791"/>
    <lineage>
        <taxon>Eukaryota</taxon>
        <taxon>Metazoa</taxon>
        <taxon>Ecdysozoa</taxon>
        <taxon>Arthropoda</taxon>
        <taxon>Hexapoda</taxon>
        <taxon>Insecta</taxon>
        <taxon>Pterygota</taxon>
        <taxon>Neoptera</taxon>
        <taxon>Endopterygota</taxon>
        <taxon>Hymenoptera</taxon>
        <taxon>Apocrita</taxon>
        <taxon>Aculeata</taxon>
        <taxon>Formicoidea</taxon>
        <taxon>Formicidae</taxon>
        <taxon>Myrmicinae</taxon>
        <taxon>Mycetomoellerius</taxon>
    </lineage>
</organism>
<evidence type="ECO:0008006" key="8">
    <source>
        <dbReference type="Google" id="ProtNLM"/>
    </source>
</evidence>
<dbReference type="EMBL" id="KQ982052">
    <property type="protein sequence ID" value="KYQ60601.1"/>
    <property type="molecule type" value="Genomic_DNA"/>
</dbReference>
<evidence type="ECO:0000313" key="7">
    <source>
        <dbReference type="Proteomes" id="UP000075809"/>
    </source>
</evidence>
<gene>
    <name evidence="6" type="ORF">ALC60_00226</name>
</gene>
<evidence type="ECO:0000313" key="6">
    <source>
        <dbReference type="EMBL" id="KYQ60601.1"/>
    </source>
</evidence>
<keyword evidence="2" id="KW-1003">Cell membrane</keyword>
<evidence type="ECO:0000256" key="3">
    <source>
        <dbReference type="ARBA" id="ARBA00022692"/>
    </source>
</evidence>
<accession>A0A151XJU0</accession>
<sequence>MKLFTRPKSFSEAIALVTNLSCLLGLRAFEYPRGHPRSLLSLIYFLFVFGIYFSGSFNIEKKYYSNVRLMKLEYFLYKILQYVIIVSVLLKMLLGWWHTKFKVCHKKISEIDETLRHLGLSVNYDSIYFMTIGVITVWTTSSFILNIVGFIHLKLRTDIFAAIYVILVTTYSLTVNAINICEFCLFVREIHAIYGCDTDTDMQEEIQQFGIQILQSPVTFSVFGLTLDMRVLSMILKSVTIYVVIMVQVSMTLESDNAARDVHF</sequence>
<protein>
    <recommendedName>
        <fullName evidence="8">Gustatory receptor</fullName>
    </recommendedName>
</protein>
<dbReference type="STRING" id="64791.A0A151XJU0"/>
<name>A0A151XJU0_9HYME</name>
<evidence type="ECO:0000256" key="5">
    <source>
        <dbReference type="ARBA" id="ARBA00023136"/>
    </source>
</evidence>
<keyword evidence="3" id="KW-0812">Transmembrane</keyword>
<evidence type="ECO:0000256" key="2">
    <source>
        <dbReference type="ARBA" id="ARBA00022475"/>
    </source>
</evidence>
<keyword evidence="4" id="KW-1133">Transmembrane helix</keyword>
<evidence type="ECO:0000256" key="4">
    <source>
        <dbReference type="ARBA" id="ARBA00022989"/>
    </source>
</evidence>
<dbReference type="Pfam" id="PF08395">
    <property type="entry name" value="7tm_7"/>
    <property type="match status" value="1"/>
</dbReference>
<dbReference type="GO" id="GO:0005886">
    <property type="term" value="C:plasma membrane"/>
    <property type="evidence" value="ECO:0007669"/>
    <property type="project" value="UniProtKB-SubCell"/>
</dbReference>
<reference evidence="6 7" key="1">
    <citation type="submission" date="2015-09" db="EMBL/GenBank/DDBJ databases">
        <title>Trachymyrmex zeteki WGS genome.</title>
        <authorList>
            <person name="Nygaard S."/>
            <person name="Hu H."/>
            <person name="Boomsma J."/>
            <person name="Zhang G."/>
        </authorList>
    </citation>
    <scope>NUCLEOTIDE SEQUENCE [LARGE SCALE GENOMIC DNA]</scope>
    <source>
        <strain evidence="6">Tzet28-1</strain>
        <tissue evidence="6">Whole body</tissue>
    </source>
</reference>
<keyword evidence="7" id="KW-1185">Reference proteome</keyword>
<dbReference type="InterPro" id="IPR013604">
    <property type="entry name" value="7TM_chemorcpt"/>
</dbReference>
<dbReference type="AlphaFoldDB" id="A0A151XJU0"/>
<proteinExistence type="predicted"/>